<dbReference type="EMBL" id="AP027268">
    <property type="protein sequence ID" value="BDW93352.1"/>
    <property type="molecule type" value="Genomic_DNA"/>
</dbReference>
<sequence>MKNIVFLGETLFFLVQSIGAKSLENEPIEPMFGFTGWNRKQPITIQSAQVSGSSDLTNYRVLITLDHLNSEIVDGGTYSALNGGGDIRFSSDAAGNNPLPIEVVEFVTSATPANRKCQIWVKVPNVSASSNTTIYIWYNKTGEVQPTPSATYGSQAIWSNYHFVSHDGLYDSASDQYLTVNGVPTTGTTPYGGTSWKGNGTTDYNHMSSNGLDLSGNLSISLWKKNTVVTTNYGTSLTARNDSGWFLMLSYGSNAHNTWFASEPPIETGGDGARIYPSGDEFGWHYFSVSQTTSIGENELLRGDGSATTQMPTNGYGWYRPSINNYITVGNLSPNDVNDQQLNRELAEIRISETVISSDFSDTEYHNQNNPSAFAVAGTPESVSGGGGDTQAPTAPTLALSSNTDTTADLSWSGATDDTGVTNYRIYKDGALEAALGNLSSYQVIGLTASTSYGFTVSALDAAGNESAVSNTISVTTNASSSEGGSTASIWSESGGTANYTGNVAIGTTTVPIGYKLAVDGHVRTREIRVDQDAWPDYVFSEGYELPSLGEIKKYIEEKGHLPNIPSAKEVEANGMELGRMDRLLLEKIEELTLFAIRMEEQYKQQMMVNEELRSEIKILKKQIDEKL</sequence>
<organism evidence="3 4">
    <name type="scientific">Flagellimonas marinaquae</name>
    <dbReference type="NCBI Taxonomy" id="254955"/>
    <lineage>
        <taxon>Bacteria</taxon>
        <taxon>Pseudomonadati</taxon>
        <taxon>Bacteroidota</taxon>
        <taxon>Flavobacteriia</taxon>
        <taxon>Flavobacteriales</taxon>
        <taxon>Flavobacteriaceae</taxon>
        <taxon>Flagellimonas</taxon>
    </lineage>
</organism>
<dbReference type="InterPro" id="IPR018765">
    <property type="entry name" value="DUF2341"/>
</dbReference>
<dbReference type="Pfam" id="PF10102">
    <property type="entry name" value="DUF2341"/>
    <property type="match status" value="1"/>
</dbReference>
<dbReference type="SUPFAM" id="SSF49265">
    <property type="entry name" value="Fibronectin type III"/>
    <property type="match status" value="1"/>
</dbReference>
<feature type="coiled-coil region" evidence="1">
    <location>
        <begin position="596"/>
        <end position="623"/>
    </location>
</feature>
<dbReference type="InterPro" id="IPR036116">
    <property type="entry name" value="FN3_sf"/>
</dbReference>
<dbReference type="AlphaFoldDB" id="A0AA48HC22"/>
<gene>
    <name evidence="3" type="ORF">MACH07_21840</name>
</gene>
<name>A0AA48HC22_9FLAO</name>
<reference evidence="3 4" key="1">
    <citation type="submission" date="2023-01" db="EMBL/GenBank/DDBJ databases">
        <title>Complete genome sequence of Muricauda aquimarina strain IFOP_LL357.</title>
        <authorList>
            <person name="Gajardo G."/>
            <person name="Ueki S."/>
            <person name="Maruyama F."/>
        </authorList>
    </citation>
    <scope>NUCLEOTIDE SEQUENCE [LARGE SCALE GENOMIC DNA]</scope>
    <source>
        <strain evidence="3 4">IFOP_LL357</strain>
    </source>
</reference>
<accession>A0AA48HC22</accession>
<dbReference type="InterPro" id="IPR013783">
    <property type="entry name" value="Ig-like_fold"/>
</dbReference>
<keyword evidence="4" id="KW-1185">Reference proteome</keyword>
<dbReference type="SMART" id="SM00060">
    <property type="entry name" value="FN3"/>
    <property type="match status" value="1"/>
</dbReference>
<evidence type="ECO:0000313" key="4">
    <source>
        <dbReference type="Proteomes" id="UP001330184"/>
    </source>
</evidence>
<evidence type="ECO:0000313" key="3">
    <source>
        <dbReference type="EMBL" id="BDW93352.1"/>
    </source>
</evidence>
<dbReference type="RefSeq" id="WP_338193768.1">
    <property type="nucleotide sequence ID" value="NZ_AP027268.1"/>
</dbReference>
<dbReference type="Pfam" id="PF00041">
    <property type="entry name" value="fn3"/>
    <property type="match status" value="1"/>
</dbReference>
<proteinExistence type="predicted"/>
<keyword evidence="1" id="KW-0175">Coiled coil</keyword>
<feature type="domain" description="Fibronectin type-III" evidence="2">
    <location>
        <begin position="392"/>
        <end position="480"/>
    </location>
</feature>
<dbReference type="CDD" id="cd00063">
    <property type="entry name" value="FN3"/>
    <property type="match status" value="1"/>
</dbReference>
<dbReference type="Gene3D" id="2.60.40.10">
    <property type="entry name" value="Immunoglobulins"/>
    <property type="match status" value="1"/>
</dbReference>
<evidence type="ECO:0000259" key="2">
    <source>
        <dbReference type="PROSITE" id="PS50853"/>
    </source>
</evidence>
<dbReference type="InterPro" id="IPR003961">
    <property type="entry name" value="FN3_dom"/>
</dbReference>
<evidence type="ECO:0000256" key="1">
    <source>
        <dbReference type="SAM" id="Coils"/>
    </source>
</evidence>
<dbReference type="Proteomes" id="UP001330184">
    <property type="component" value="Chromosome"/>
</dbReference>
<protein>
    <recommendedName>
        <fullName evidence="2">Fibronectin type-III domain-containing protein</fullName>
    </recommendedName>
</protein>
<dbReference type="PROSITE" id="PS50853">
    <property type="entry name" value="FN3"/>
    <property type="match status" value="1"/>
</dbReference>